<keyword evidence="5 7" id="KW-1133">Transmembrane helix</keyword>
<evidence type="ECO:0000313" key="9">
    <source>
        <dbReference type="Proteomes" id="UP000250831"/>
    </source>
</evidence>
<comment type="similarity">
    <text evidence="1">Belongs to the Lgt family.</text>
</comment>
<organism evidence="8 9">
    <name type="scientific">Sphingobacterium athyrii</name>
    <dbReference type="NCBI Taxonomy" id="2152717"/>
    <lineage>
        <taxon>Bacteria</taxon>
        <taxon>Pseudomonadati</taxon>
        <taxon>Bacteroidota</taxon>
        <taxon>Sphingobacteriia</taxon>
        <taxon>Sphingobacteriales</taxon>
        <taxon>Sphingobacteriaceae</taxon>
        <taxon>Sphingobacterium</taxon>
    </lineage>
</organism>
<keyword evidence="6 7" id="KW-0472">Membrane</keyword>
<evidence type="ECO:0000256" key="7">
    <source>
        <dbReference type="SAM" id="Phobius"/>
    </source>
</evidence>
<dbReference type="InterPro" id="IPR001640">
    <property type="entry name" value="Lgt"/>
</dbReference>
<feature type="transmembrane region" description="Helical" evidence="7">
    <location>
        <begin position="90"/>
        <end position="110"/>
    </location>
</feature>
<dbReference type="GO" id="GO:0005886">
    <property type="term" value="C:plasma membrane"/>
    <property type="evidence" value="ECO:0007669"/>
    <property type="project" value="InterPro"/>
</dbReference>
<dbReference type="AlphaFoldDB" id="A0A363NVQ8"/>
<feature type="transmembrane region" description="Helical" evidence="7">
    <location>
        <begin position="164"/>
        <end position="184"/>
    </location>
</feature>
<keyword evidence="4 7" id="KW-0812">Transmembrane</keyword>
<name>A0A363NVQ8_9SPHI</name>
<feature type="transmembrane region" description="Helical" evidence="7">
    <location>
        <begin position="191"/>
        <end position="209"/>
    </location>
</feature>
<keyword evidence="3 8" id="KW-0808">Transferase</keyword>
<dbReference type="EMBL" id="QCXX01000002">
    <property type="protein sequence ID" value="PUV24895.1"/>
    <property type="molecule type" value="Genomic_DNA"/>
</dbReference>
<dbReference type="PANTHER" id="PTHR30589">
    <property type="entry name" value="PROLIPOPROTEIN DIACYLGLYCERYL TRANSFERASE"/>
    <property type="match status" value="1"/>
</dbReference>
<comment type="caution">
    <text evidence="8">The sequence shown here is derived from an EMBL/GenBank/DDBJ whole genome shotgun (WGS) entry which is preliminary data.</text>
</comment>
<keyword evidence="9" id="KW-1185">Reference proteome</keyword>
<evidence type="ECO:0000256" key="5">
    <source>
        <dbReference type="ARBA" id="ARBA00022989"/>
    </source>
</evidence>
<evidence type="ECO:0000256" key="6">
    <source>
        <dbReference type="ARBA" id="ARBA00023136"/>
    </source>
</evidence>
<evidence type="ECO:0000256" key="3">
    <source>
        <dbReference type="ARBA" id="ARBA00022679"/>
    </source>
</evidence>
<feature type="transmembrane region" description="Helical" evidence="7">
    <location>
        <begin position="48"/>
        <end position="70"/>
    </location>
</feature>
<dbReference type="GO" id="GO:0042158">
    <property type="term" value="P:lipoprotein biosynthetic process"/>
    <property type="evidence" value="ECO:0007669"/>
    <property type="project" value="InterPro"/>
</dbReference>
<keyword evidence="2" id="KW-1003">Cell membrane</keyword>
<evidence type="ECO:0000256" key="1">
    <source>
        <dbReference type="ARBA" id="ARBA00007150"/>
    </source>
</evidence>
<gene>
    <name evidence="8" type="ORF">DCO56_08020</name>
</gene>
<sequence length="253" mass="28899">MLTAIEFPVTIDLFGKTFLLHPFMEGLGMFMGMRYYQLLKWKDKESLGHTNSLLIVIAAALGALIGSHIIGSLERPEELLNAVSKMRYIWLNNTIVGGLAGGLLGVELIKKIMGKIESTGDLMVFPLIVAIMIGRIGCFYTGVFEQTYGLPTDCPLGMYLGDAYRRHPVALYEIAFLMLLFVSLQWFKRRFIFHNGLLFQLFMLSYFSFRFLLDFIKPRAIILFGISTIQITCLIVIIYYIYLLKNAHIERRV</sequence>
<dbReference type="GO" id="GO:0008961">
    <property type="term" value="F:phosphatidylglycerol-prolipoprotein diacylglyceryl transferase activity"/>
    <property type="evidence" value="ECO:0007669"/>
    <property type="project" value="InterPro"/>
</dbReference>
<feature type="transmembrane region" description="Helical" evidence="7">
    <location>
        <begin position="18"/>
        <end position="36"/>
    </location>
</feature>
<feature type="transmembrane region" description="Helical" evidence="7">
    <location>
        <begin position="221"/>
        <end position="242"/>
    </location>
</feature>
<evidence type="ECO:0000256" key="4">
    <source>
        <dbReference type="ARBA" id="ARBA00022692"/>
    </source>
</evidence>
<protein>
    <submittedName>
        <fullName evidence="8">Diacylglyceryl transferase</fullName>
    </submittedName>
</protein>
<evidence type="ECO:0000256" key="2">
    <source>
        <dbReference type="ARBA" id="ARBA00022475"/>
    </source>
</evidence>
<feature type="transmembrane region" description="Helical" evidence="7">
    <location>
        <begin position="122"/>
        <end position="144"/>
    </location>
</feature>
<dbReference type="Pfam" id="PF01790">
    <property type="entry name" value="LGT"/>
    <property type="match status" value="1"/>
</dbReference>
<dbReference type="OrthoDB" id="871140at2"/>
<dbReference type="PANTHER" id="PTHR30589:SF0">
    <property type="entry name" value="PHOSPHATIDYLGLYCEROL--PROLIPOPROTEIN DIACYLGLYCERYL TRANSFERASE"/>
    <property type="match status" value="1"/>
</dbReference>
<dbReference type="Proteomes" id="UP000250831">
    <property type="component" value="Unassembled WGS sequence"/>
</dbReference>
<evidence type="ECO:0000313" key="8">
    <source>
        <dbReference type="EMBL" id="PUV24895.1"/>
    </source>
</evidence>
<accession>A0A363NVQ8</accession>
<dbReference type="RefSeq" id="WP_108633230.1">
    <property type="nucleotide sequence ID" value="NZ_QCXX01000002.1"/>
</dbReference>
<reference evidence="8 9" key="1">
    <citation type="submission" date="2018-04" db="EMBL/GenBank/DDBJ databases">
        <title>Sphingobacterium sp. M46 Genome.</title>
        <authorList>
            <person name="Cheng J."/>
            <person name="Li Y."/>
        </authorList>
    </citation>
    <scope>NUCLEOTIDE SEQUENCE [LARGE SCALE GENOMIC DNA]</scope>
    <source>
        <strain evidence="8 9">M46</strain>
    </source>
</reference>
<proteinExistence type="inferred from homology"/>